<dbReference type="GO" id="GO:0051539">
    <property type="term" value="F:4 iron, 4 sulfur cluster binding"/>
    <property type="evidence" value="ECO:0007669"/>
    <property type="project" value="TreeGrafter"/>
</dbReference>
<dbReference type="GO" id="GO:0005737">
    <property type="term" value="C:cytoplasm"/>
    <property type="evidence" value="ECO:0007669"/>
    <property type="project" value="TreeGrafter"/>
</dbReference>
<dbReference type="CDD" id="cd01335">
    <property type="entry name" value="Radical_SAM"/>
    <property type="match status" value="1"/>
</dbReference>
<feature type="domain" description="Radical SAM core" evidence="2">
    <location>
        <begin position="32"/>
        <end position="258"/>
    </location>
</feature>
<dbReference type="NCBIfam" id="NF006385">
    <property type="entry name" value="PRK08629.1"/>
    <property type="match status" value="1"/>
</dbReference>
<dbReference type="GO" id="GO:0006779">
    <property type="term" value="P:porphyrin-containing compound biosynthetic process"/>
    <property type="evidence" value="ECO:0007669"/>
    <property type="project" value="TreeGrafter"/>
</dbReference>
<dbReference type="AlphaFoldDB" id="A0A369P3I0"/>
<dbReference type="Pfam" id="PF04055">
    <property type="entry name" value="Radical_SAM"/>
    <property type="match status" value="1"/>
</dbReference>
<comment type="caution">
    <text evidence="3">The sequence shown here is derived from an EMBL/GenBank/DDBJ whole genome shotgun (WGS) entry which is preliminary data.</text>
</comment>
<dbReference type="InterPro" id="IPR023404">
    <property type="entry name" value="rSAM_horseshoe"/>
</dbReference>
<dbReference type="InterPro" id="IPR034505">
    <property type="entry name" value="Coproporphyrinogen-III_oxidase"/>
</dbReference>
<dbReference type="SFLD" id="SFLDG01065">
    <property type="entry name" value="anaerobic_coproporphyrinogen-I"/>
    <property type="match status" value="1"/>
</dbReference>
<evidence type="ECO:0000256" key="1">
    <source>
        <dbReference type="ARBA" id="ARBA00017228"/>
    </source>
</evidence>
<dbReference type="GO" id="GO:0003824">
    <property type="term" value="F:catalytic activity"/>
    <property type="evidence" value="ECO:0007669"/>
    <property type="project" value="InterPro"/>
</dbReference>
<dbReference type="RefSeq" id="WP_114548372.1">
    <property type="nucleotide sequence ID" value="NZ_PPUT01000002.1"/>
</dbReference>
<dbReference type="PANTHER" id="PTHR13932:SF5">
    <property type="entry name" value="RADICAL S-ADENOSYL METHIONINE DOMAIN-CONTAINING PROTEIN 1, MITOCHONDRIAL"/>
    <property type="match status" value="1"/>
</dbReference>
<dbReference type="SMART" id="SM00729">
    <property type="entry name" value="Elp3"/>
    <property type="match status" value="1"/>
</dbReference>
<reference evidence="3 4" key="1">
    <citation type="journal article" date="2018" name="Elife">
        <title>Discovery and characterization of a prevalent human gut bacterial enzyme sufficient for the inactivation of a family of plant toxins.</title>
        <authorList>
            <person name="Koppel N."/>
            <person name="Bisanz J.E."/>
            <person name="Pandelia M.E."/>
            <person name="Turnbaugh P.J."/>
            <person name="Balskus E.P."/>
        </authorList>
    </citation>
    <scope>NUCLEOTIDE SEQUENCE [LARGE SCALE GENOMIC DNA]</scope>
    <source>
        <strain evidence="3 4">OB21 GAM 11</strain>
    </source>
</reference>
<dbReference type="Proteomes" id="UP000253805">
    <property type="component" value="Unassembled WGS sequence"/>
</dbReference>
<proteinExistence type="predicted"/>
<name>A0A369P3I0_9ACTN</name>
<gene>
    <name evidence="3" type="ORF">C1850_01715</name>
</gene>
<dbReference type="InterPro" id="IPR006638">
    <property type="entry name" value="Elp3/MiaA/NifB-like_rSAM"/>
</dbReference>
<sequence length="441" mass="50895">MLSERMLTTVVRAMTDKTLTLHPVPEGALPDPVEGRPYTLYVHVPFCERLCPYCSFNRFPYREQRARDYFQALRQEMRMLADQGYDFESVYVGGGTPTVDVGELCETIDLARDLFHVKEVNSETNPNHLIPEYLDKLKGRIQRLSVGVQSFDDGLLRQMDRYEKYGSGEEIFERIGQAAPYFESLNVDMIFNFPTQTEDILISDCEKIALCGCHQTTFSPLYQSHATTRKMEQVLGKMDYDKERRFYHILDEILAGGENPFFERRTLWTFNRLDENHERKQHLEVDEYAVSYEECVGIGSGSITHLGDNLFVNTFNLEEYGELVRAGATPLLGKTDLPRRDLMRYKFLLQLYSLRFDKHEFERDFGVSVERGLPVEMAFMRANGAFATDNADELTLTPAGRYLTVVLYRQYLAGLNNLREQARAKLPGDERDLLFGDGTEK</sequence>
<dbReference type="PANTHER" id="PTHR13932">
    <property type="entry name" value="COPROPORPHYRINIGEN III OXIDASE"/>
    <property type="match status" value="1"/>
</dbReference>
<dbReference type="SFLD" id="SFLDS00029">
    <property type="entry name" value="Radical_SAM"/>
    <property type="match status" value="1"/>
</dbReference>
<dbReference type="EMBL" id="PPUT01000002">
    <property type="protein sequence ID" value="RDC46663.1"/>
    <property type="molecule type" value="Genomic_DNA"/>
</dbReference>
<evidence type="ECO:0000313" key="4">
    <source>
        <dbReference type="Proteomes" id="UP000253805"/>
    </source>
</evidence>
<dbReference type="Gene3D" id="3.80.30.20">
    <property type="entry name" value="tm_1862 like domain"/>
    <property type="match status" value="1"/>
</dbReference>
<evidence type="ECO:0000313" key="3">
    <source>
        <dbReference type="EMBL" id="RDC46663.1"/>
    </source>
</evidence>
<evidence type="ECO:0000259" key="2">
    <source>
        <dbReference type="PROSITE" id="PS51918"/>
    </source>
</evidence>
<protein>
    <recommendedName>
        <fullName evidence="1">Heme chaperone HemW</fullName>
    </recommendedName>
</protein>
<accession>A0A369P3I0</accession>
<dbReference type="PROSITE" id="PS51918">
    <property type="entry name" value="RADICAL_SAM"/>
    <property type="match status" value="1"/>
</dbReference>
<dbReference type="InterPro" id="IPR058240">
    <property type="entry name" value="rSAM_sf"/>
</dbReference>
<organism evidence="3 4">
    <name type="scientific">Adlercreutzia equolifaciens subsp. celatus</name>
    <dbReference type="NCBI Taxonomy" id="394340"/>
    <lineage>
        <taxon>Bacteria</taxon>
        <taxon>Bacillati</taxon>
        <taxon>Actinomycetota</taxon>
        <taxon>Coriobacteriia</taxon>
        <taxon>Eggerthellales</taxon>
        <taxon>Eggerthellaceae</taxon>
        <taxon>Adlercreutzia</taxon>
    </lineage>
</organism>
<dbReference type="InterPro" id="IPR007197">
    <property type="entry name" value="rSAM"/>
</dbReference>
<dbReference type="SUPFAM" id="SSF102114">
    <property type="entry name" value="Radical SAM enzymes"/>
    <property type="match status" value="1"/>
</dbReference>